<dbReference type="AlphaFoldDB" id="A0AAV7K106"/>
<evidence type="ECO:0000256" key="3">
    <source>
        <dbReference type="ARBA" id="ARBA00022692"/>
    </source>
</evidence>
<evidence type="ECO:0000313" key="9">
    <source>
        <dbReference type="EMBL" id="KAI6654735.1"/>
    </source>
</evidence>
<dbReference type="GO" id="GO:0015144">
    <property type="term" value="F:carbohydrate transmembrane transporter activity"/>
    <property type="evidence" value="ECO:0007669"/>
    <property type="project" value="InterPro"/>
</dbReference>
<keyword evidence="5 7" id="KW-0472">Membrane</keyword>
<keyword evidence="4 7" id="KW-1133">Transmembrane helix</keyword>
<feature type="transmembrane region" description="Helical" evidence="7">
    <location>
        <begin position="253"/>
        <end position="275"/>
    </location>
</feature>
<feature type="region of interest" description="Disordered" evidence="6">
    <location>
        <begin position="196"/>
        <end position="220"/>
    </location>
</feature>
<evidence type="ECO:0000256" key="5">
    <source>
        <dbReference type="ARBA" id="ARBA00023136"/>
    </source>
</evidence>
<feature type="transmembrane region" description="Helical" evidence="7">
    <location>
        <begin position="327"/>
        <end position="347"/>
    </location>
</feature>
<evidence type="ECO:0000256" key="4">
    <source>
        <dbReference type="ARBA" id="ARBA00022989"/>
    </source>
</evidence>
<proteinExistence type="inferred from homology"/>
<evidence type="ECO:0000256" key="8">
    <source>
        <dbReference type="SAM" id="SignalP"/>
    </source>
</evidence>
<evidence type="ECO:0000256" key="7">
    <source>
        <dbReference type="SAM" id="Phobius"/>
    </source>
</evidence>
<evidence type="ECO:0000256" key="1">
    <source>
        <dbReference type="ARBA" id="ARBA00004141"/>
    </source>
</evidence>
<feature type="transmembrane region" description="Helical" evidence="7">
    <location>
        <begin position="80"/>
        <end position="99"/>
    </location>
</feature>
<feature type="transmembrane region" description="Helical" evidence="7">
    <location>
        <begin position="295"/>
        <end position="315"/>
    </location>
</feature>
<feature type="chain" id="PRO_5044000853" evidence="8">
    <location>
        <begin position="28"/>
        <end position="409"/>
    </location>
</feature>
<dbReference type="InterPro" id="IPR012435">
    <property type="entry name" value="TMEM144"/>
</dbReference>
<reference evidence="9 10" key="1">
    <citation type="journal article" date="2023" name="BMC Biol.">
        <title>The compact genome of the sponge Oopsacas minuta (Hexactinellida) is lacking key metazoan core genes.</title>
        <authorList>
            <person name="Santini S."/>
            <person name="Schenkelaars Q."/>
            <person name="Jourda C."/>
            <person name="Duchesne M."/>
            <person name="Belahbib H."/>
            <person name="Rocher C."/>
            <person name="Selva M."/>
            <person name="Riesgo A."/>
            <person name="Vervoort M."/>
            <person name="Leys S.P."/>
            <person name="Kodjabachian L."/>
            <person name="Le Bivic A."/>
            <person name="Borchiellini C."/>
            <person name="Claverie J.M."/>
            <person name="Renard E."/>
        </authorList>
    </citation>
    <scope>NUCLEOTIDE SEQUENCE [LARGE SCALE GENOMIC DNA]</scope>
    <source>
        <strain evidence="9">SPO-2</strain>
    </source>
</reference>
<feature type="transmembrane region" description="Helical" evidence="7">
    <location>
        <begin position="51"/>
        <end position="68"/>
    </location>
</feature>
<evidence type="ECO:0000256" key="6">
    <source>
        <dbReference type="SAM" id="MobiDB-lite"/>
    </source>
</evidence>
<keyword evidence="8" id="KW-0732">Signal</keyword>
<comment type="subcellular location">
    <subcellularLocation>
        <location evidence="1">Membrane</location>
        <topology evidence="1">Multi-pass membrane protein</topology>
    </subcellularLocation>
</comment>
<dbReference type="GO" id="GO:0016020">
    <property type="term" value="C:membrane"/>
    <property type="evidence" value="ECO:0007669"/>
    <property type="project" value="UniProtKB-SubCell"/>
</dbReference>
<protein>
    <submittedName>
        <fullName evidence="9">Membrane protein</fullName>
    </submittedName>
</protein>
<comment type="similarity">
    <text evidence="2">Belongs to the TMEM144 family.</text>
</comment>
<feature type="transmembrane region" description="Helical" evidence="7">
    <location>
        <begin position="170"/>
        <end position="190"/>
    </location>
</feature>
<gene>
    <name evidence="9" type="ORF">LOD99_2614</name>
</gene>
<name>A0AAV7K106_9METZ</name>
<dbReference type="PANTHER" id="PTHR16119">
    <property type="entry name" value="TRANSMEMBRANE PROTEIN 144"/>
    <property type="match status" value="1"/>
</dbReference>
<dbReference type="PANTHER" id="PTHR16119:SF17">
    <property type="entry name" value="TRANSMEMBRANE PROTEIN 144"/>
    <property type="match status" value="1"/>
</dbReference>
<accession>A0AAV7K106</accession>
<evidence type="ECO:0000313" key="10">
    <source>
        <dbReference type="Proteomes" id="UP001165289"/>
    </source>
</evidence>
<feature type="transmembrane region" description="Helical" evidence="7">
    <location>
        <begin position="134"/>
        <end position="158"/>
    </location>
</feature>
<sequence>MYFHCITTLSILLVSVLLLLSTPSASAQTTCELATNKSTSNDTSNSPGMLVGIVLTIIPTLCYGSNYVPVKKFETGDGVFFQWVMSVAILIGGLITYGIQQFPRFYIEAAIGGAIWSLGNVCVVPIIKLLGLSVGFLIWAITSMVVGWATSTFGMFGIDKKVLCYPIMNYVGVLVCIIGGFLIAFVKPTLKKQETQKNRERTPLLGDPEDKQPNSSSTSIPYKTINADVRAIDKSNEDDLACIESLHPIFRKILGVSLGFMSGTFYGFMFLPISIMTTLSHNNTYYSADSLDYAFPYTTGIFLMATLILVVYSIVKLNKPSIYPQALLPGIISGGIWATGTMVWIYVNGIVSTSISYPLVSSGPPIISSIWGILVFREIQGKVNLILFLSAFVFILCGILLVTLSDFKL</sequence>
<dbReference type="InterPro" id="IPR010651">
    <property type="entry name" value="Sugar_transport"/>
</dbReference>
<dbReference type="Pfam" id="PF07857">
    <property type="entry name" value="TMEM144"/>
    <property type="match status" value="1"/>
</dbReference>
<feature type="transmembrane region" description="Helical" evidence="7">
    <location>
        <begin position="105"/>
        <end position="127"/>
    </location>
</feature>
<feature type="compositionally biased region" description="Basic and acidic residues" evidence="6">
    <location>
        <begin position="196"/>
        <end position="212"/>
    </location>
</feature>
<feature type="signal peptide" evidence="8">
    <location>
        <begin position="1"/>
        <end position="27"/>
    </location>
</feature>
<feature type="transmembrane region" description="Helical" evidence="7">
    <location>
        <begin position="359"/>
        <end position="376"/>
    </location>
</feature>
<dbReference type="Proteomes" id="UP001165289">
    <property type="component" value="Unassembled WGS sequence"/>
</dbReference>
<keyword evidence="10" id="KW-1185">Reference proteome</keyword>
<feature type="transmembrane region" description="Helical" evidence="7">
    <location>
        <begin position="383"/>
        <end position="404"/>
    </location>
</feature>
<comment type="caution">
    <text evidence="9">The sequence shown here is derived from an EMBL/GenBank/DDBJ whole genome shotgun (WGS) entry which is preliminary data.</text>
</comment>
<evidence type="ECO:0000256" key="2">
    <source>
        <dbReference type="ARBA" id="ARBA00005731"/>
    </source>
</evidence>
<organism evidence="9 10">
    <name type="scientific">Oopsacas minuta</name>
    <dbReference type="NCBI Taxonomy" id="111878"/>
    <lineage>
        <taxon>Eukaryota</taxon>
        <taxon>Metazoa</taxon>
        <taxon>Porifera</taxon>
        <taxon>Hexactinellida</taxon>
        <taxon>Hexasterophora</taxon>
        <taxon>Lyssacinosida</taxon>
        <taxon>Leucopsacidae</taxon>
        <taxon>Oopsacas</taxon>
    </lineage>
</organism>
<keyword evidence="3 7" id="KW-0812">Transmembrane</keyword>
<dbReference type="EMBL" id="JAKMXF010000221">
    <property type="protein sequence ID" value="KAI6654735.1"/>
    <property type="molecule type" value="Genomic_DNA"/>
</dbReference>